<dbReference type="AlphaFoldDB" id="B5CVS4"/>
<sequence length="77" mass="9323">MRYSLVHRTRGKRIDFGSKSELIDWIKQHGFLLSDHVQRLWSLHRLRKTSDFFSSYVLSDRICSLFEYINLHKLLVK</sequence>
<dbReference type="EMBL" id="ABQC02000012">
    <property type="protein sequence ID" value="EDY96371.1"/>
    <property type="molecule type" value="Genomic_DNA"/>
</dbReference>
<name>B5CVS4_PHOPM</name>
<gene>
    <name evidence="1" type="ORF">BACPLE_00807</name>
</gene>
<dbReference type="HOGENOM" id="CLU_2630825_0_0_10"/>
<accession>B5CVS4</accession>
<dbReference type="Proteomes" id="UP000003452">
    <property type="component" value="Unassembled WGS sequence"/>
</dbReference>
<evidence type="ECO:0000313" key="2">
    <source>
        <dbReference type="Proteomes" id="UP000003452"/>
    </source>
</evidence>
<reference evidence="1 2" key="2">
    <citation type="submission" date="2008-08" db="EMBL/GenBank/DDBJ databases">
        <authorList>
            <person name="Fulton L."/>
            <person name="Clifton S."/>
            <person name="Fulton B."/>
            <person name="Xu J."/>
            <person name="Minx P."/>
            <person name="Pepin K.H."/>
            <person name="Johnson M."/>
            <person name="Thiruvilangam P."/>
            <person name="Bhonagiri V."/>
            <person name="Nash W.E."/>
            <person name="Mardis E.R."/>
            <person name="Wilson R.K."/>
        </authorList>
    </citation>
    <scope>NUCLEOTIDE SEQUENCE [LARGE SCALE GENOMIC DNA]</scope>
    <source>
        <strain evidence="2">DSM 17135 / JCM 12973 / M2</strain>
    </source>
</reference>
<proteinExistence type="predicted"/>
<protein>
    <submittedName>
        <fullName evidence="1">Uncharacterized protein</fullName>
    </submittedName>
</protein>
<organism evidence="1 2">
    <name type="scientific">Phocaeicola plebeius (strain DSM 17135 / JCM 12973 / CCUG 54634 / M2)</name>
    <name type="common">Bacteroides plebeius</name>
    <dbReference type="NCBI Taxonomy" id="484018"/>
    <lineage>
        <taxon>Bacteria</taxon>
        <taxon>Pseudomonadati</taxon>
        <taxon>Bacteroidota</taxon>
        <taxon>Bacteroidia</taxon>
        <taxon>Bacteroidales</taxon>
        <taxon>Bacteroidaceae</taxon>
        <taxon>Phocaeicola</taxon>
    </lineage>
</organism>
<reference evidence="1 2" key="1">
    <citation type="submission" date="2008-08" db="EMBL/GenBank/DDBJ databases">
        <title>Draft genome sequence of Bacteroides plebeius (DSM 17135).</title>
        <authorList>
            <person name="Sudarsanam P."/>
            <person name="Ley R."/>
            <person name="Guruge J."/>
            <person name="Turnbaugh P.J."/>
            <person name="Mahowald M."/>
            <person name="Liep D."/>
            <person name="Gordon J."/>
        </authorList>
    </citation>
    <scope>NUCLEOTIDE SEQUENCE [LARGE SCALE GENOMIC DNA]</scope>
    <source>
        <strain evidence="2">DSM 17135 / JCM 12973 / M2</strain>
    </source>
</reference>
<evidence type="ECO:0000313" key="1">
    <source>
        <dbReference type="EMBL" id="EDY96371.1"/>
    </source>
</evidence>
<comment type="caution">
    <text evidence="1">The sequence shown here is derived from an EMBL/GenBank/DDBJ whole genome shotgun (WGS) entry which is preliminary data.</text>
</comment>